<dbReference type="AlphaFoldDB" id="E4T896"/>
<reference key="1">
    <citation type="submission" date="2010-11" db="EMBL/GenBank/DDBJ databases">
        <title>The complete genome of Paludibacter propionicigenes DSM 17365.</title>
        <authorList>
            <consortium name="US DOE Joint Genome Institute (JGI-PGF)"/>
            <person name="Lucas S."/>
            <person name="Copeland A."/>
            <person name="Lapidus A."/>
            <person name="Bruce D."/>
            <person name="Goodwin L."/>
            <person name="Pitluck S."/>
            <person name="Kyrpides N."/>
            <person name="Mavromatis K."/>
            <person name="Ivanova N."/>
            <person name="Munk A.C."/>
            <person name="Brettin T."/>
            <person name="Detter J.C."/>
            <person name="Han C."/>
            <person name="Tapia R."/>
            <person name="Land M."/>
            <person name="Hauser L."/>
            <person name="Markowitz V."/>
            <person name="Cheng J.-F."/>
            <person name="Hugenholtz P."/>
            <person name="Woyke T."/>
            <person name="Wu D."/>
            <person name="Gronow S."/>
            <person name="Wellnitz S."/>
            <person name="Brambilla E."/>
            <person name="Klenk H.-P."/>
            <person name="Eisen J.A."/>
        </authorList>
    </citation>
    <scope>NUCLEOTIDE SEQUENCE</scope>
    <source>
        <strain>WB4</strain>
    </source>
</reference>
<dbReference type="EMBL" id="CP002345">
    <property type="protein sequence ID" value="ADQ80940.1"/>
    <property type="molecule type" value="Genomic_DNA"/>
</dbReference>
<name>E4T896_PALPW</name>
<evidence type="ECO:0000313" key="1">
    <source>
        <dbReference type="EMBL" id="ADQ80940.1"/>
    </source>
</evidence>
<dbReference type="InterPro" id="IPR046228">
    <property type="entry name" value="DUF6261"/>
</dbReference>
<gene>
    <name evidence="1" type="ordered locus">Palpr_2811</name>
</gene>
<accession>E4T896</accession>
<sequence length="244" mass="27641">MVRIISAPLTRYRSSQHLFLMNDFIRLVFENPSVSQLAQPYLQDLQKAVDVEIVAEEAERGSMFTEKINELFVLREKYYGAFHNLVDNGLNHFDQNVVDAAKLLERLLNKYSDIQHKTRAEKMTDFTNLSNELQKPEYANAVSIIGARDWTNKIQEINVACTAHADSREKEGVARPKVNVHDARMVVDPLYNAIVDRINATITLNSEAGYTDFVDRLNSKIEGLKNTLAQQKGAKKASDTPTAK</sequence>
<reference evidence="1 2" key="2">
    <citation type="journal article" date="2011" name="Stand. Genomic Sci.">
        <title>Complete genome sequence of Paludibacter propionicigenes type strain (WB4).</title>
        <authorList>
            <person name="Gronow S."/>
            <person name="Munk C."/>
            <person name="Lapidus A."/>
            <person name="Nolan M."/>
            <person name="Lucas S."/>
            <person name="Hammon N."/>
            <person name="Deshpande S."/>
            <person name="Cheng J.F."/>
            <person name="Tapia R."/>
            <person name="Han C."/>
            <person name="Goodwin L."/>
            <person name="Pitluck S."/>
            <person name="Liolios K."/>
            <person name="Ivanova N."/>
            <person name="Mavromatis K."/>
            <person name="Mikhailova N."/>
            <person name="Pati A."/>
            <person name="Chen A."/>
            <person name="Palaniappan K."/>
            <person name="Land M."/>
            <person name="Hauser L."/>
            <person name="Chang Y.J."/>
            <person name="Jeffries C.D."/>
            <person name="Brambilla E."/>
            <person name="Rohde M."/>
            <person name="Goker M."/>
            <person name="Detter J.C."/>
            <person name="Woyke T."/>
            <person name="Bristow J."/>
            <person name="Eisen J.A."/>
            <person name="Markowitz V."/>
            <person name="Hugenholtz P."/>
            <person name="Kyrpides N.C."/>
            <person name="Klenk H.P."/>
        </authorList>
    </citation>
    <scope>NUCLEOTIDE SEQUENCE [LARGE SCALE GENOMIC DNA]</scope>
    <source>
        <strain evidence="2">DSM 17365 / JCM 13257 / WB4</strain>
    </source>
</reference>
<dbReference type="RefSeq" id="WP_013446309.1">
    <property type="nucleotide sequence ID" value="NC_014734.1"/>
</dbReference>
<dbReference type="STRING" id="694427.Palpr_2811"/>
<keyword evidence="2" id="KW-1185">Reference proteome</keyword>
<dbReference type="OrthoDB" id="1452914at2"/>
<dbReference type="Proteomes" id="UP000008718">
    <property type="component" value="Chromosome"/>
</dbReference>
<dbReference type="KEGG" id="ppn:Palpr_2811"/>
<evidence type="ECO:0000313" key="2">
    <source>
        <dbReference type="Proteomes" id="UP000008718"/>
    </source>
</evidence>
<dbReference type="Pfam" id="PF19775">
    <property type="entry name" value="DUF6261"/>
    <property type="match status" value="1"/>
</dbReference>
<proteinExistence type="predicted"/>
<organism evidence="1 2">
    <name type="scientific">Paludibacter propionicigenes (strain DSM 17365 / JCM 13257 / WB4)</name>
    <dbReference type="NCBI Taxonomy" id="694427"/>
    <lineage>
        <taxon>Bacteria</taxon>
        <taxon>Pseudomonadati</taxon>
        <taxon>Bacteroidota</taxon>
        <taxon>Bacteroidia</taxon>
        <taxon>Bacteroidales</taxon>
        <taxon>Paludibacteraceae</taxon>
        <taxon>Paludibacter</taxon>
    </lineage>
</organism>
<protein>
    <recommendedName>
        <fullName evidence="3">Hemagglutinin protein HagB</fullName>
    </recommendedName>
</protein>
<evidence type="ECO:0008006" key="3">
    <source>
        <dbReference type="Google" id="ProtNLM"/>
    </source>
</evidence>
<dbReference type="HOGENOM" id="CLU_063447_2_0_10"/>